<dbReference type="Proteomes" id="UP000199501">
    <property type="component" value="Unassembled WGS sequence"/>
</dbReference>
<dbReference type="OrthoDB" id="9814270at2"/>
<dbReference type="GO" id="GO:0005524">
    <property type="term" value="F:ATP binding"/>
    <property type="evidence" value="ECO:0007669"/>
    <property type="project" value="UniProtKB-KW"/>
</dbReference>
<keyword evidence="6 9" id="KW-1133">Transmembrane helix</keyword>
<keyword evidence="7 9" id="KW-0472">Membrane</keyword>
<dbReference type="InterPro" id="IPR001757">
    <property type="entry name" value="P_typ_ATPase"/>
</dbReference>
<keyword evidence="2 9" id="KW-0812">Transmembrane</keyword>
<evidence type="ECO:0000256" key="4">
    <source>
        <dbReference type="ARBA" id="ARBA00022840"/>
    </source>
</evidence>
<evidence type="ECO:0000313" key="11">
    <source>
        <dbReference type="EMBL" id="SDC21237.1"/>
    </source>
</evidence>
<dbReference type="InterPro" id="IPR023298">
    <property type="entry name" value="ATPase_P-typ_TM_dom_sf"/>
</dbReference>
<dbReference type="Gene3D" id="1.20.1110.10">
    <property type="entry name" value="Calcium-transporting ATPase, transmembrane domain"/>
    <property type="match status" value="2"/>
</dbReference>
<evidence type="ECO:0000259" key="10">
    <source>
        <dbReference type="SMART" id="SM00831"/>
    </source>
</evidence>
<dbReference type="NCBIfam" id="TIGR01494">
    <property type="entry name" value="ATPase_P-type"/>
    <property type="match status" value="3"/>
</dbReference>
<dbReference type="PROSITE" id="PS00154">
    <property type="entry name" value="ATPASE_E1_E2"/>
    <property type="match status" value="1"/>
</dbReference>
<dbReference type="AlphaFoldDB" id="A0A1G6JRC0"/>
<feature type="transmembrane region" description="Helical" evidence="9">
    <location>
        <begin position="653"/>
        <end position="678"/>
    </location>
</feature>
<dbReference type="InterPro" id="IPR059000">
    <property type="entry name" value="ATPase_P-type_domA"/>
</dbReference>
<dbReference type="InterPro" id="IPR004014">
    <property type="entry name" value="ATPase_P-typ_cation-transptr_N"/>
</dbReference>
<dbReference type="Gene3D" id="3.40.50.1000">
    <property type="entry name" value="HAD superfamily/HAD-like"/>
    <property type="match status" value="1"/>
</dbReference>
<dbReference type="SUPFAM" id="SSF81660">
    <property type="entry name" value="Metal cation-transporting ATPase, ATP-binding domain N"/>
    <property type="match status" value="1"/>
</dbReference>
<feature type="transmembrane region" description="Helical" evidence="9">
    <location>
        <begin position="817"/>
        <end position="834"/>
    </location>
</feature>
<dbReference type="Gene3D" id="2.70.150.10">
    <property type="entry name" value="Calcium-transporting ATPase, cytoplasmic transduction domain A"/>
    <property type="match status" value="1"/>
</dbReference>
<feature type="domain" description="Cation-transporting P-type ATPase N-terminal" evidence="10">
    <location>
        <begin position="27"/>
        <end position="91"/>
    </location>
</feature>
<name>A0A1G6JRC0_9PSEU</name>
<dbReference type="InterPro" id="IPR006068">
    <property type="entry name" value="ATPase_P-typ_cation-transptr_C"/>
</dbReference>
<evidence type="ECO:0000256" key="8">
    <source>
        <dbReference type="ARBA" id="ARBA00049360"/>
    </source>
</evidence>
<keyword evidence="5" id="KW-1278">Translocase</keyword>
<dbReference type="PRINTS" id="PR00120">
    <property type="entry name" value="HATPASE"/>
</dbReference>
<feature type="transmembrane region" description="Helical" evidence="9">
    <location>
        <begin position="785"/>
        <end position="805"/>
    </location>
</feature>
<feature type="transmembrane region" description="Helical" evidence="9">
    <location>
        <begin position="684"/>
        <end position="705"/>
    </location>
</feature>
<gene>
    <name evidence="11" type="ORF">SAMN05216174_101524</name>
</gene>
<evidence type="ECO:0000256" key="2">
    <source>
        <dbReference type="ARBA" id="ARBA00022692"/>
    </source>
</evidence>
<sequence length="838" mass="86388">MARDHRRITAAFRILSPPRAPTDAGFVHPTLENDAVGLTSGEAESALARHGANTIPEPRRPGALTRVAAQLRDPMIMLLLAAMALAVALGDLTDTAVIALVIVLNTTVGVVQELRAERALAALRQLSAPAARVLRDGAAVTLPAAEVVPGDVVLLEAGDIVPADGDLLSAHRLQVDEAALTGESVPVEKADGQVSAGTVVTRGRGAARVTRTGSDSALGRIAALIGAQRPRPTPLQRRLAALGRVLALTAVVLSALVAALGLLQGRPLAEVALTGISLAVAAVPESLPAVVTLALALGAHRMARRAAVVRALPAVETLGSVTVLAADKTGTLTQNRMQVERLWTPAGGEATATGSGYDPVGAVQGDGGRESRTDLLRDVVLCNDGDLLPPDGEGKWRPVGDPTEVALLVVAAKDGMAVADIRAAHPRVAEVPFDSTAKRMTTTHTTPDGGVLAVTKGAPEVLLAPEDPARAVVRRWAAAGYRVLAVTDQVGAAVPRLAGLVAITDPPRADAAEVVETFRAAGVHLLMITGDHPDTARAIAARVGIAAPDAEVTTGDDLGDGTDATQVYARIRPEQKLAVVEDWQRRGHIVAMTGDGVNDAPALRRADIGVAMGGDGTEVARQAADLVLTDDNLRTVAGAIEEGRRIHANVRTFLRYALAGGAAEIAVMLLGPLLGLAVPLLPAQILWINLVTHGLPGVAIGAEPANPGLMRRPPRPPGESILNGLWWRVGWTGALIAAATLAVGWWAADTGRPWQSMVFVCLGLAQLGVAVALRARGTRPRFLDLAVAGAAALHLAGVWFPPLAALLGTTPLTGSDVLAVTAVAAVPALVVAVTRRRG</sequence>
<dbReference type="STRING" id="1271860.SAMN05216174_101524"/>
<dbReference type="SMART" id="SM00831">
    <property type="entry name" value="Cation_ATPase_N"/>
    <property type="match status" value="1"/>
</dbReference>
<dbReference type="SFLD" id="SFLDF00027">
    <property type="entry name" value="p-type_atpase"/>
    <property type="match status" value="1"/>
</dbReference>
<dbReference type="Pfam" id="PF00122">
    <property type="entry name" value="E1-E2_ATPase"/>
    <property type="match status" value="1"/>
</dbReference>
<proteinExistence type="predicted"/>
<evidence type="ECO:0000256" key="1">
    <source>
        <dbReference type="ARBA" id="ARBA00004651"/>
    </source>
</evidence>
<feature type="transmembrane region" description="Helical" evidence="9">
    <location>
        <begin position="725"/>
        <end position="748"/>
    </location>
</feature>
<dbReference type="Pfam" id="PF00689">
    <property type="entry name" value="Cation_ATPase_C"/>
    <property type="match status" value="1"/>
</dbReference>
<dbReference type="EMBL" id="FMZZ01000001">
    <property type="protein sequence ID" value="SDC21237.1"/>
    <property type="molecule type" value="Genomic_DNA"/>
</dbReference>
<organism evidence="11 12">
    <name type="scientific">Actinokineospora iranica</name>
    <dbReference type="NCBI Taxonomy" id="1271860"/>
    <lineage>
        <taxon>Bacteria</taxon>
        <taxon>Bacillati</taxon>
        <taxon>Actinomycetota</taxon>
        <taxon>Actinomycetes</taxon>
        <taxon>Pseudonocardiales</taxon>
        <taxon>Pseudonocardiaceae</taxon>
        <taxon>Actinokineospora</taxon>
    </lineage>
</organism>
<dbReference type="Gene3D" id="3.40.1110.10">
    <property type="entry name" value="Calcium-transporting ATPase, cytoplasmic domain N"/>
    <property type="match status" value="1"/>
</dbReference>
<evidence type="ECO:0000256" key="3">
    <source>
        <dbReference type="ARBA" id="ARBA00022741"/>
    </source>
</evidence>
<evidence type="ECO:0000256" key="6">
    <source>
        <dbReference type="ARBA" id="ARBA00022989"/>
    </source>
</evidence>
<comment type="subcellular location">
    <subcellularLocation>
        <location evidence="1">Cell membrane</location>
        <topology evidence="1">Multi-pass membrane protein</topology>
    </subcellularLocation>
</comment>
<keyword evidence="4" id="KW-0067">ATP-binding</keyword>
<feature type="transmembrane region" description="Helical" evidence="9">
    <location>
        <begin position="239"/>
        <end position="263"/>
    </location>
</feature>
<dbReference type="InterPro" id="IPR023214">
    <property type="entry name" value="HAD_sf"/>
</dbReference>
<dbReference type="InterPro" id="IPR023299">
    <property type="entry name" value="ATPase_P-typ_cyto_dom_N"/>
</dbReference>
<feature type="transmembrane region" description="Helical" evidence="9">
    <location>
        <begin position="754"/>
        <end position="773"/>
    </location>
</feature>
<dbReference type="PRINTS" id="PR00119">
    <property type="entry name" value="CATATPASE"/>
</dbReference>
<dbReference type="InterPro" id="IPR036412">
    <property type="entry name" value="HAD-like_sf"/>
</dbReference>
<dbReference type="SUPFAM" id="SSF56784">
    <property type="entry name" value="HAD-like"/>
    <property type="match status" value="1"/>
</dbReference>
<dbReference type="InterPro" id="IPR044492">
    <property type="entry name" value="P_typ_ATPase_HD_dom"/>
</dbReference>
<comment type="catalytic activity">
    <reaction evidence="8">
        <text>ATP + H2O = ADP + phosphate + H(+)</text>
        <dbReference type="Rhea" id="RHEA:13065"/>
        <dbReference type="ChEBI" id="CHEBI:15377"/>
        <dbReference type="ChEBI" id="CHEBI:15378"/>
        <dbReference type="ChEBI" id="CHEBI:30616"/>
        <dbReference type="ChEBI" id="CHEBI:43474"/>
        <dbReference type="ChEBI" id="CHEBI:456216"/>
    </reaction>
</comment>
<dbReference type="SUPFAM" id="SSF81665">
    <property type="entry name" value="Calcium ATPase, transmembrane domain M"/>
    <property type="match status" value="1"/>
</dbReference>
<dbReference type="SFLD" id="SFLDG00002">
    <property type="entry name" value="C1.7:_P-type_atpase_like"/>
    <property type="match status" value="1"/>
</dbReference>
<dbReference type="InterPro" id="IPR018303">
    <property type="entry name" value="ATPase_P-typ_P_site"/>
</dbReference>
<dbReference type="SFLD" id="SFLDS00003">
    <property type="entry name" value="Haloacid_Dehalogenase"/>
    <property type="match status" value="1"/>
</dbReference>
<evidence type="ECO:0000256" key="7">
    <source>
        <dbReference type="ARBA" id="ARBA00023136"/>
    </source>
</evidence>
<dbReference type="Pfam" id="PF00690">
    <property type="entry name" value="Cation_ATPase_N"/>
    <property type="match status" value="1"/>
</dbReference>
<dbReference type="InterPro" id="IPR008250">
    <property type="entry name" value="ATPase_P-typ_transduc_dom_A_sf"/>
</dbReference>
<evidence type="ECO:0000313" key="12">
    <source>
        <dbReference type="Proteomes" id="UP000199501"/>
    </source>
</evidence>
<protein>
    <submittedName>
        <fullName evidence="11">Ca2+-transporting ATPase</fullName>
    </submittedName>
</protein>
<accession>A0A1G6JRC0</accession>
<keyword evidence="3" id="KW-0547">Nucleotide-binding</keyword>
<dbReference type="SUPFAM" id="SSF81653">
    <property type="entry name" value="Calcium ATPase, transduction domain A"/>
    <property type="match status" value="1"/>
</dbReference>
<dbReference type="GO" id="GO:0016887">
    <property type="term" value="F:ATP hydrolysis activity"/>
    <property type="evidence" value="ECO:0007669"/>
    <property type="project" value="InterPro"/>
</dbReference>
<evidence type="ECO:0000256" key="5">
    <source>
        <dbReference type="ARBA" id="ARBA00022967"/>
    </source>
</evidence>
<dbReference type="Pfam" id="PF13246">
    <property type="entry name" value="Cation_ATPase"/>
    <property type="match status" value="1"/>
</dbReference>
<keyword evidence="12" id="KW-1185">Reference proteome</keyword>
<dbReference type="GO" id="GO:0005886">
    <property type="term" value="C:plasma membrane"/>
    <property type="evidence" value="ECO:0007669"/>
    <property type="project" value="UniProtKB-SubCell"/>
</dbReference>
<reference evidence="12" key="1">
    <citation type="submission" date="2016-10" db="EMBL/GenBank/DDBJ databases">
        <authorList>
            <person name="Varghese N."/>
            <person name="Submissions S."/>
        </authorList>
    </citation>
    <scope>NUCLEOTIDE SEQUENCE [LARGE SCALE GENOMIC DNA]</scope>
    <source>
        <strain evidence="12">IBRC-M 10403</strain>
    </source>
</reference>
<dbReference type="PANTHER" id="PTHR42861">
    <property type="entry name" value="CALCIUM-TRANSPORTING ATPASE"/>
    <property type="match status" value="1"/>
</dbReference>
<evidence type="ECO:0000256" key="9">
    <source>
        <dbReference type="SAM" id="Phobius"/>
    </source>
</evidence>
<feature type="transmembrane region" description="Helical" evidence="9">
    <location>
        <begin position="275"/>
        <end position="297"/>
    </location>
</feature>